<dbReference type="AlphaFoldDB" id="A0A0J6ZQW2"/>
<dbReference type="GO" id="GO:0016301">
    <property type="term" value="F:kinase activity"/>
    <property type="evidence" value="ECO:0007669"/>
    <property type="project" value="UniProtKB-KW"/>
</dbReference>
<dbReference type="Gene3D" id="3.30.230.10">
    <property type="match status" value="1"/>
</dbReference>
<reference evidence="6 7" key="1">
    <citation type="submission" date="2015-06" db="EMBL/GenBank/DDBJ databases">
        <title>Draft genome sequence of beer spoilage bacterium Megasphaera cerevisiae type strain 20462.</title>
        <authorList>
            <person name="Kutumbaka K."/>
            <person name="Pasmowitz J."/>
            <person name="Mategko J."/>
            <person name="Reyes D."/>
            <person name="Friedrich A."/>
            <person name="Han S."/>
            <person name="Martens-Habbena W."/>
            <person name="Neal-McKinney J."/>
            <person name="Janagama H.K."/>
            <person name="Nadala C."/>
            <person name="Samadpour M."/>
        </authorList>
    </citation>
    <scope>NUCLEOTIDE SEQUENCE [LARGE SCALE GENOMIC DNA]</scope>
    <source>
        <strain evidence="6 7">DSM 20462</strain>
    </source>
</reference>
<feature type="domain" description="GHMP kinase N-terminal" evidence="5">
    <location>
        <begin position="54"/>
        <end position="116"/>
    </location>
</feature>
<evidence type="ECO:0000256" key="3">
    <source>
        <dbReference type="ARBA" id="ARBA00022777"/>
    </source>
</evidence>
<organism evidence="6 7">
    <name type="scientific">Megasphaera cerevisiae DSM 20462</name>
    <dbReference type="NCBI Taxonomy" id="1122219"/>
    <lineage>
        <taxon>Bacteria</taxon>
        <taxon>Bacillati</taxon>
        <taxon>Bacillota</taxon>
        <taxon>Negativicutes</taxon>
        <taxon>Veillonellales</taxon>
        <taxon>Veillonellaceae</taxon>
        <taxon>Megasphaera</taxon>
    </lineage>
</organism>
<evidence type="ECO:0000259" key="5">
    <source>
        <dbReference type="Pfam" id="PF00288"/>
    </source>
</evidence>
<accession>A0A0J6ZQW2</accession>
<dbReference type="STRING" id="39029.BSR42_00715"/>
<name>A0A0J6ZQW2_9FIRM</name>
<dbReference type="InParanoid" id="A0A0J6ZQW2"/>
<dbReference type="RefSeq" id="WP_053078127.1">
    <property type="nucleotide sequence ID" value="NZ_FUXD01000002.1"/>
</dbReference>
<dbReference type="EMBL" id="LEKT01000006">
    <property type="protein sequence ID" value="KMO87346.1"/>
    <property type="molecule type" value="Genomic_DNA"/>
</dbReference>
<keyword evidence="7" id="KW-1185">Reference proteome</keyword>
<dbReference type="PIRSF" id="PIRSF033887">
    <property type="entry name" value="PduX"/>
    <property type="match status" value="1"/>
</dbReference>
<dbReference type="PANTHER" id="PTHR43527">
    <property type="entry name" value="4-DIPHOSPHOCYTIDYL-2-C-METHYL-D-ERYTHRITOL KINASE, CHLOROPLASTIC"/>
    <property type="match status" value="1"/>
</dbReference>
<evidence type="ECO:0000256" key="2">
    <source>
        <dbReference type="ARBA" id="ARBA00022741"/>
    </source>
</evidence>
<dbReference type="PATRIC" id="fig|1122219.3.peg.2442"/>
<dbReference type="InterPro" id="IPR020568">
    <property type="entry name" value="Ribosomal_Su5_D2-typ_SF"/>
</dbReference>
<keyword evidence="1" id="KW-0808">Transferase</keyword>
<dbReference type="OrthoDB" id="4548147at2"/>
<proteinExistence type="predicted"/>
<keyword evidence="4" id="KW-0067">ATP-binding</keyword>
<dbReference type="PANTHER" id="PTHR43527:SF1">
    <property type="entry name" value="L-THREONINE KINASE"/>
    <property type="match status" value="1"/>
</dbReference>
<evidence type="ECO:0000313" key="7">
    <source>
        <dbReference type="Proteomes" id="UP000036503"/>
    </source>
</evidence>
<keyword evidence="2" id="KW-0547">Nucleotide-binding</keyword>
<comment type="caution">
    <text evidence="6">The sequence shown here is derived from an EMBL/GenBank/DDBJ whole genome shotgun (WGS) entry which is preliminary data.</text>
</comment>
<dbReference type="Proteomes" id="UP000036503">
    <property type="component" value="Unassembled WGS sequence"/>
</dbReference>
<dbReference type="InterPro" id="IPR012363">
    <property type="entry name" value="PduX"/>
</dbReference>
<evidence type="ECO:0000256" key="4">
    <source>
        <dbReference type="ARBA" id="ARBA00022840"/>
    </source>
</evidence>
<sequence>MELIVRVPGSCGELVQGYMQGMPFLITCPVDLYAAAVVNDKLRGFFNVGSKARRVLQRTLSYIGETEFPFGLTIQSELPQGKGMASSSADAAAVIIATAAVFGKCLSEDEIGRLAALEDPTDGVFCQGIVSINYHTGQILRAYGPPPPLKIAVFDTGGYVDTVAFHAAKDRLAPRQDRRIDAALRLLDKTYTAEAVGYAATWSAQANQCILFKDGLKSLIQKLPEWGGLGVNVAHSGTVLGVLFPGDMDTARIEDRVRLINANILPIQYMRTVSLISGGWTVEYRR</sequence>
<dbReference type="InterPro" id="IPR014721">
    <property type="entry name" value="Ribsml_uS5_D2-typ_fold_subgr"/>
</dbReference>
<dbReference type="InterPro" id="IPR006204">
    <property type="entry name" value="GHMP_kinase_N_dom"/>
</dbReference>
<dbReference type="SUPFAM" id="SSF54211">
    <property type="entry name" value="Ribosomal protein S5 domain 2-like"/>
    <property type="match status" value="1"/>
</dbReference>
<gene>
    <name evidence="6" type="ORF">AB840_02825</name>
</gene>
<keyword evidence="3" id="KW-0418">Kinase</keyword>
<dbReference type="Pfam" id="PF00288">
    <property type="entry name" value="GHMP_kinases_N"/>
    <property type="match status" value="1"/>
</dbReference>
<evidence type="ECO:0000313" key="6">
    <source>
        <dbReference type="EMBL" id="KMO87346.1"/>
    </source>
</evidence>
<protein>
    <recommendedName>
        <fullName evidence="5">GHMP kinase N-terminal domain-containing protein</fullName>
    </recommendedName>
</protein>
<dbReference type="GO" id="GO:0005524">
    <property type="term" value="F:ATP binding"/>
    <property type="evidence" value="ECO:0007669"/>
    <property type="project" value="UniProtKB-KW"/>
</dbReference>
<evidence type="ECO:0000256" key="1">
    <source>
        <dbReference type="ARBA" id="ARBA00022679"/>
    </source>
</evidence>